<dbReference type="Proteomes" id="UP000215214">
    <property type="component" value="Chromosome TJEJU"/>
</dbReference>
<dbReference type="Pfam" id="PF04397">
    <property type="entry name" value="LytTR"/>
    <property type="match status" value="1"/>
</dbReference>
<dbReference type="InterPro" id="IPR046947">
    <property type="entry name" value="LytR-like"/>
</dbReference>
<evidence type="ECO:0000313" key="3">
    <source>
        <dbReference type="Proteomes" id="UP000215214"/>
    </source>
</evidence>
<dbReference type="PANTHER" id="PTHR37299">
    <property type="entry name" value="TRANSCRIPTIONAL REGULATOR-RELATED"/>
    <property type="match status" value="1"/>
</dbReference>
<accession>A0A238UE24</accession>
<dbReference type="PROSITE" id="PS50930">
    <property type="entry name" value="HTH_LYTTR"/>
    <property type="match status" value="1"/>
</dbReference>
<gene>
    <name evidence="2" type="ORF">TJEJU_3821</name>
</gene>
<proteinExistence type="predicted"/>
<dbReference type="AlphaFoldDB" id="A0A238UE24"/>
<dbReference type="SMART" id="SM00850">
    <property type="entry name" value="LytTR"/>
    <property type="match status" value="1"/>
</dbReference>
<dbReference type="GO" id="GO:0003677">
    <property type="term" value="F:DNA binding"/>
    <property type="evidence" value="ECO:0007669"/>
    <property type="project" value="InterPro"/>
</dbReference>
<evidence type="ECO:0000313" key="2">
    <source>
        <dbReference type="EMBL" id="SNR17453.1"/>
    </source>
</evidence>
<dbReference type="EMBL" id="LT899436">
    <property type="protein sequence ID" value="SNR17453.1"/>
    <property type="molecule type" value="Genomic_DNA"/>
</dbReference>
<feature type="domain" description="HTH LytTR-type" evidence="1">
    <location>
        <begin position="78"/>
        <end position="175"/>
    </location>
</feature>
<keyword evidence="3" id="KW-1185">Reference proteome</keyword>
<dbReference type="KEGG" id="tje:TJEJU_3821"/>
<protein>
    <recommendedName>
        <fullName evidence="1">HTH LytTR-type domain-containing protein</fullName>
    </recommendedName>
</protein>
<reference evidence="2 3" key="1">
    <citation type="submission" date="2017-07" db="EMBL/GenBank/DDBJ databases">
        <authorList>
            <person name="Sun Z.S."/>
            <person name="Albrecht U."/>
            <person name="Echele G."/>
            <person name="Lee C.C."/>
        </authorList>
    </citation>
    <scope>NUCLEOTIDE SEQUENCE [LARGE SCALE GENOMIC DNA]</scope>
    <source>
        <strain evidence="3">type strain: KCTC 22618</strain>
    </source>
</reference>
<dbReference type="InterPro" id="IPR007492">
    <property type="entry name" value="LytTR_DNA-bd_dom"/>
</dbReference>
<dbReference type="Gene3D" id="2.40.50.1020">
    <property type="entry name" value="LytTr DNA-binding domain"/>
    <property type="match status" value="1"/>
</dbReference>
<evidence type="ECO:0000259" key="1">
    <source>
        <dbReference type="PROSITE" id="PS50930"/>
    </source>
</evidence>
<name>A0A238UE24_9FLAO</name>
<dbReference type="GO" id="GO:0000156">
    <property type="term" value="F:phosphorelay response regulator activity"/>
    <property type="evidence" value="ECO:0007669"/>
    <property type="project" value="InterPro"/>
</dbReference>
<organism evidence="2 3">
    <name type="scientific">Tenacibaculum jejuense</name>
    <dbReference type="NCBI Taxonomy" id="584609"/>
    <lineage>
        <taxon>Bacteria</taxon>
        <taxon>Pseudomonadati</taxon>
        <taxon>Bacteroidota</taxon>
        <taxon>Flavobacteriia</taxon>
        <taxon>Flavobacteriales</taxon>
        <taxon>Flavobacteriaceae</taxon>
        <taxon>Tenacibaculum</taxon>
    </lineage>
</organism>
<sequence length="177" mass="20342">MMKKLRVIVVNEENGLKRTYAPSQGFTSNEVLLDFGVLNSSVKITLNELLEQILSKCGFSLVSNVQKSNTIDKLFIHVNESYIAIQVDDIIKCEASGNYTIFYTKDKKEFIVSKLLKYYENLLKNQGFIRVNRSILVNMKLVKQVYKKEAVILNNNERIIVSARNKAKLMSFINKHT</sequence>
<dbReference type="PANTHER" id="PTHR37299:SF1">
    <property type="entry name" value="STAGE 0 SPORULATION PROTEIN A HOMOLOG"/>
    <property type="match status" value="1"/>
</dbReference>